<dbReference type="InterPro" id="IPR050546">
    <property type="entry name" value="Glycosyl_Hydrlase_16"/>
</dbReference>
<dbReference type="Proteomes" id="UP000295455">
    <property type="component" value="Unassembled WGS sequence"/>
</dbReference>
<name>A0A4R1RKX8_9FLAO</name>
<feature type="domain" description="GH16" evidence="3">
    <location>
        <begin position="28"/>
        <end position="309"/>
    </location>
</feature>
<evidence type="ECO:0000256" key="2">
    <source>
        <dbReference type="SAM" id="Phobius"/>
    </source>
</evidence>
<protein>
    <submittedName>
        <fullName evidence="4">Glycosyl hydrolase family 16</fullName>
    </submittedName>
</protein>
<dbReference type="Pfam" id="PF00722">
    <property type="entry name" value="Glyco_hydro_16"/>
    <property type="match status" value="1"/>
</dbReference>
<comment type="similarity">
    <text evidence="1">Belongs to the glycosyl hydrolase 16 family.</text>
</comment>
<keyword evidence="2" id="KW-1133">Transmembrane helix</keyword>
<dbReference type="InterPro" id="IPR000757">
    <property type="entry name" value="Beta-glucanase-like"/>
</dbReference>
<evidence type="ECO:0000256" key="1">
    <source>
        <dbReference type="ARBA" id="ARBA00006865"/>
    </source>
</evidence>
<keyword evidence="2" id="KW-0472">Membrane</keyword>
<sequence length="309" mass="36282">MKTLTQKRISKYTKLIYFSIFYISIFGFVYGQNPTKTTNSSDKWTIKWNASDEFNDSKPDWKKWIKTGNLPNTTAWKWDNSENVKINNGIAELTMRQNPNNAPDGETYFKSGILKSYHTFTYGYFEAKIKGTDIREGVCPSFWLYSNFDYSVGEGETVYGEIDIVELQQFDWYEGHQDDIQDLDLNLHAVVKQNGKGDWRRPKKYPNEQLNKWRAPWDPTKDFHIYGCEVNEQEIIWYVDGVEVGRKPNIYWKRPMNVTLSLGLRKPFVEFFNNRNNAINPETSPKASAKLPGMPTTMYVDYVRVWEKI</sequence>
<evidence type="ECO:0000313" key="5">
    <source>
        <dbReference type="Proteomes" id="UP000295455"/>
    </source>
</evidence>
<gene>
    <name evidence="4" type="ORF">EV196_103282</name>
</gene>
<dbReference type="Gene3D" id="2.60.120.200">
    <property type="match status" value="1"/>
</dbReference>
<dbReference type="PROSITE" id="PS51762">
    <property type="entry name" value="GH16_2"/>
    <property type="match status" value="1"/>
</dbReference>
<dbReference type="EMBL" id="SLUP01000003">
    <property type="protein sequence ID" value="TCL66863.1"/>
    <property type="molecule type" value="Genomic_DNA"/>
</dbReference>
<dbReference type="PANTHER" id="PTHR10963">
    <property type="entry name" value="GLYCOSYL HYDROLASE-RELATED"/>
    <property type="match status" value="1"/>
</dbReference>
<proteinExistence type="inferred from homology"/>
<keyword evidence="5" id="KW-1185">Reference proteome</keyword>
<feature type="transmembrane region" description="Helical" evidence="2">
    <location>
        <begin position="12"/>
        <end position="31"/>
    </location>
</feature>
<comment type="caution">
    <text evidence="4">The sequence shown here is derived from an EMBL/GenBank/DDBJ whole genome shotgun (WGS) entry which is preliminary data.</text>
</comment>
<reference evidence="4 5" key="1">
    <citation type="submission" date="2019-03" db="EMBL/GenBank/DDBJ databases">
        <title>Genomic Encyclopedia of Type Strains, Phase IV (KMG-IV): sequencing the most valuable type-strain genomes for metagenomic binning, comparative biology and taxonomic classification.</title>
        <authorList>
            <person name="Goeker M."/>
        </authorList>
    </citation>
    <scope>NUCLEOTIDE SEQUENCE [LARGE SCALE GENOMIC DNA]</scope>
    <source>
        <strain evidence="4 5">DSM 18792</strain>
    </source>
</reference>
<dbReference type="GO" id="GO:0004553">
    <property type="term" value="F:hydrolase activity, hydrolyzing O-glycosyl compounds"/>
    <property type="evidence" value="ECO:0007669"/>
    <property type="project" value="InterPro"/>
</dbReference>
<dbReference type="OrthoDB" id="973752at2"/>
<keyword evidence="2" id="KW-0812">Transmembrane</keyword>
<keyword evidence="4" id="KW-0378">Hydrolase</keyword>
<dbReference type="RefSeq" id="WP_132217144.1">
    <property type="nucleotide sequence ID" value="NZ_OX156936.1"/>
</dbReference>
<evidence type="ECO:0000259" key="3">
    <source>
        <dbReference type="PROSITE" id="PS51762"/>
    </source>
</evidence>
<dbReference type="GO" id="GO:0005975">
    <property type="term" value="P:carbohydrate metabolic process"/>
    <property type="evidence" value="ECO:0007669"/>
    <property type="project" value="InterPro"/>
</dbReference>
<evidence type="ECO:0000313" key="4">
    <source>
        <dbReference type="EMBL" id="TCL66863.1"/>
    </source>
</evidence>
<accession>A0A4R1RKX8</accession>
<dbReference type="PANTHER" id="PTHR10963:SF55">
    <property type="entry name" value="GLYCOSIDE HYDROLASE FAMILY 16 PROTEIN"/>
    <property type="match status" value="1"/>
</dbReference>
<dbReference type="SUPFAM" id="SSF49899">
    <property type="entry name" value="Concanavalin A-like lectins/glucanases"/>
    <property type="match status" value="1"/>
</dbReference>
<organism evidence="4 5">
    <name type="scientific">Mariniflexile fucanivorans</name>
    <dbReference type="NCBI Taxonomy" id="264023"/>
    <lineage>
        <taxon>Bacteria</taxon>
        <taxon>Pseudomonadati</taxon>
        <taxon>Bacteroidota</taxon>
        <taxon>Flavobacteriia</taxon>
        <taxon>Flavobacteriales</taxon>
        <taxon>Flavobacteriaceae</taxon>
        <taxon>Mariniflexile</taxon>
    </lineage>
</organism>
<dbReference type="InterPro" id="IPR013320">
    <property type="entry name" value="ConA-like_dom_sf"/>
</dbReference>
<dbReference type="AlphaFoldDB" id="A0A4R1RKX8"/>